<dbReference type="PANTHER" id="PTHR33116:SF84">
    <property type="entry name" value="RNA-DIRECTED DNA POLYMERASE"/>
    <property type="match status" value="1"/>
</dbReference>
<dbReference type="Gene3D" id="3.30.420.10">
    <property type="entry name" value="Ribonuclease H-like superfamily/Ribonuclease H"/>
    <property type="match status" value="1"/>
</dbReference>
<evidence type="ECO:0000259" key="2">
    <source>
        <dbReference type="PROSITE" id="PS50879"/>
    </source>
</evidence>
<organism evidence="3 4">
    <name type="scientific">Coffea arabica</name>
    <name type="common">Arabian coffee</name>
    <dbReference type="NCBI Taxonomy" id="13443"/>
    <lineage>
        <taxon>Eukaryota</taxon>
        <taxon>Viridiplantae</taxon>
        <taxon>Streptophyta</taxon>
        <taxon>Embryophyta</taxon>
        <taxon>Tracheophyta</taxon>
        <taxon>Spermatophyta</taxon>
        <taxon>Magnoliopsida</taxon>
        <taxon>eudicotyledons</taxon>
        <taxon>Gunneridae</taxon>
        <taxon>Pentapetalae</taxon>
        <taxon>asterids</taxon>
        <taxon>lamiids</taxon>
        <taxon>Gentianales</taxon>
        <taxon>Rubiaceae</taxon>
        <taxon>Ixoroideae</taxon>
        <taxon>Gardenieae complex</taxon>
        <taxon>Bertiereae - Coffeeae clade</taxon>
        <taxon>Coffeeae</taxon>
        <taxon>Coffea</taxon>
    </lineage>
</organism>
<dbReference type="RefSeq" id="XP_071923295.1">
    <property type="nucleotide sequence ID" value="XM_072067194.1"/>
</dbReference>
<name>A0ABM4VUT2_COFAR</name>
<evidence type="ECO:0000313" key="4">
    <source>
        <dbReference type="RefSeq" id="XP_071923295.1"/>
    </source>
</evidence>
<dbReference type="SUPFAM" id="SSF53098">
    <property type="entry name" value="Ribonuclease H-like"/>
    <property type="match status" value="1"/>
</dbReference>
<evidence type="ECO:0000259" key="1">
    <source>
        <dbReference type="PROSITE" id="PS50878"/>
    </source>
</evidence>
<accession>A0ABM4VUT2</accession>
<dbReference type="InterPro" id="IPR044730">
    <property type="entry name" value="RNase_H-like_dom_plant"/>
</dbReference>
<evidence type="ECO:0000313" key="3">
    <source>
        <dbReference type="Proteomes" id="UP001652660"/>
    </source>
</evidence>
<feature type="domain" description="Reverse transcriptase" evidence="1">
    <location>
        <begin position="901"/>
        <end position="1181"/>
    </location>
</feature>
<dbReference type="CDD" id="cd06222">
    <property type="entry name" value="RNase_H_like"/>
    <property type="match status" value="1"/>
</dbReference>
<reference evidence="4" key="1">
    <citation type="submission" date="2025-08" db="UniProtKB">
        <authorList>
            <consortium name="RefSeq"/>
        </authorList>
    </citation>
    <scope>IDENTIFICATION</scope>
    <source>
        <tissue evidence="4">Leaves</tissue>
    </source>
</reference>
<dbReference type="GeneID" id="113711540"/>
<dbReference type="InterPro" id="IPR036691">
    <property type="entry name" value="Endo/exonu/phosph_ase_sf"/>
</dbReference>
<protein>
    <recommendedName>
        <fullName evidence="5">Reverse transcriptase domain-containing protein</fullName>
    </recommendedName>
</protein>
<dbReference type="Pfam" id="PF00078">
    <property type="entry name" value="RVT_1"/>
    <property type="match status" value="1"/>
</dbReference>
<gene>
    <name evidence="4" type="primary">LOC113711540</name>
</gene>
<dbReference type="Gene3D" id="3.60.10.10">
    <property type="entry name" value="Endonuclease/exonuclease/phosphatase"/>
    <property type="match status" value="1"/>
</dbReference>
<dbReference type="CDD" id="cd01650">
    <property type="entry name" value="RT_nLTR_like"/>
    <property type="match status" value="1"/>
</dbReference>
<feature type="domain" description="RNase H type-1" evidence="2">
    <location>
        <begin position="1622"/>
        <end position="1750"/>
    </location>
</feature>
<dbReference type="InterPro" id="IPR036397">
    <property type="entry name" value="RNaseH_sf"/>
</dbReference>
<proteinExistence type="predicted"/>
<dbReference type="InterPro" id="IPR012337">
    <property type="entry name" value="RNaseH-like_sf"/>
</dbReference>
<evidence type="ECO:0008006" key="5">
    <source>
        <dbReference type="Google" id="ProtNLM"/>
    </source>
</evidence>
<dbReference type="InterPro" id="IPR000477">
    <property type="entry name" value="RT_dom"/>
</dbReference>
<dbReference type="PROSITE" id="PS50879">
    <property type="entry name" value="RNASE_H_1"/>
    <property type="match status" value="1"/>
</dbReference>
<dbReference type="PROSITE" id="PS50878">
    <property type="entry name" value="RT_POL"/>
    <property type="match status" value="1"/>
</dbReference>
<dbReference type="PANTHER" id="PTHR33116">
    <property type="entry name" value="REVERSE TRANSCRIPTASE ZINC-BINDING DOMAIN-CONTAINING PROTEIN-RELATED-RELATED"/>
    <property type="match status" value="1"/>
</dbReference>
<dbReference type="InterPro" id="IPR002156">
    <property type="entry name" value="RNaseH_domain"/>
</dbReference>
<dbReference type="SUPFAM" id="SSF56219">
    <property type="entry name" value="DNase I-like"/>
    <property type="match status" value="1"/>
</dbReference>
<dbReference type="Pfam" id="PF13456">
    <property type="entry name" value="RVT_3"/>
    <property type="match status" value="1"/>
</dbReference>
<keyword evidence="3" id="KW-1185">Reference proteome</keyword>
<sequence length="1784" mass="200308">MAALQPSAEGQAFSPTTKKSFSQLFSQPATSPIQLRQASVYKGEAAVVFSRVDADRLAAPFRWTLVGKFSHGRPSLEDIRKFFASLNLKDQVSIGLLDYRHVLIKCSAEVDFNRYRYGVAEVAADIAKDTAANATAATGSENAVNISDSHEVRTTATVQKGKNILAAKTTIAGSAVQVEEGEVNVLQHCAIHDDHAVEATNNQTADANEKTEISNMMSSTLHRGQREMDFQLDNHHGLQLEGSHSHIVKPFNTEPAHVDSHQNEGSHFPIENPLNTEPEHLTDNGSNCKDNLTHNNVMGEHHLLADNDNANHELMADISVSENLYVDLRGGKDSTHQEVLEQSAGDVDKQENLVEEGLLDGGFASLSEGEADDGDRFYSGKTQERMGSSGVVDIFNLDPIIQQVSDKLQHGEEFQLVKYGKKRGKLPQISSNRGVSRAPNFRRLRFLVNLHEIQLVAICEPKVQAVDIHSIRMRLHMDQAICNSRGDIWVLYKSSILCSLVGESSQHMSLYLSSLLFERPITFSVTHAKCTYTERLELWSSLLVDNPDQSPWLIVGDFNVIVSAEEKRGGLPFRPAEGWDFLDFMSQAGVFDVGYSGSCFTWCNNRHGRARIWKRLDRLLMNQVASNFALDFSIRHLSRDPSDHAPLLLSATTKLDNKPRPFRFLNFWASKPGFLDVVRCNWNVAFSGPPLMVLAAKLRSVKMALRAWSREVFGDIFGSVRVAEDMALNAELSYDTDPSEDKLVALQKARAHLRRSQGVEHMFWQQKSRVKWLKDGDRNSRYFHAVVAERHQRSVIHRIKSSTGDWLESADAIESEAESFFKRLFTAESPSASFNALDVIPKLLTDQDNDMLDEIPSKEEVKSVIFAMDGGSAAGPDGFSGRFFTCAWDIVAEDVHAAVVSFFCGEVLPRSISSTSIVLVPKVQSPQDFTQFRPISLCNFINKVISKVLSDRLAWILPKIISPQQSGFVKGRHISDNFLLAQELISGIRRSNRGGNVVLKLDMAKAYDRISWVFLLQVLRRFGFTERWIDMIWRLISNVWFSVLVNGSPCGFFQSTRGLRQGDPISPALFVIGAEVLSRLLNSLVGQRGFLPFKIPSTCPVITHLAFADDVIIFCSGVKSTLRHVMRVLGLYCSTSGQQVNCLKSCFVTHDKLSPARRRVVSQVSGFQAKSLPLKYLGCTLYSGRRRCSYFLDICSSVAKRVLSWKEKLLSPGGRLVLIRSVLSSLPLHILAVTDPPKGVLHTLEKVFANFLWGRSEGGNRYHWIRWETMCKPLDEGGIGVRSLADVLETFSVKLWWSFRQCLSLWAKFMHDKYLQGGHVCEAELQRFQSPTWRRLVRCQALADSHIRWVLQNGMVDFWHENWMGEGSLCQQVENFGDHAVADFVLNGSWNVSMLHQWLPDSIVSTIMQIRPPDIFSTTPDRMVWDLETTGSFSFSSAYNLVRQESNISIFSSNIWMLSGRLPVMESLQRRGVCGPSRCSCCVNPAVESVDHVLCVGDVPRWVWNSFQVEAGDFAHVSTVKHAVIQWWMRPAKNKLMKLLYQILPSLICWHLWKARNVAVWEGKVLSAIQVHGFILSDLCDILQMHFKDMGVGRYSWHRLHISLMGWKKEMRVTLVRWLPPASTLLKLNTDGCSLGNPGRSGGGGILRDSAGFFRLGFAGYWGETTSLHSELKALLFGIKLCVTQGFCCLHLESDSILLVQMVTGVGRCPWALQRELDELLAFRNAFQAVSHCYRQANVPADRLSKIGTDTRSTVIYNSFAQLPRLVRGDLRLDRLGYPNFRAS</sequence>
<dbReference type="Proteomes" id="UP001652660">
    <property type="component" value="Chromosome 10e"/>
</dbReference>